<dbReference type="SMART" id="SM00066">
    <property type="entry name" value="GAL4"/>
    <property type="match status" value="1"/>
</dbReference>
<reference evidence="9 10" key="1">
    <citation type="journal article" date="2015" name="Genome Announc.">
        <title>Draft Genome Sequence and Gene Annotation of the Entomopathogenic Fungus Verticillium hemipterigenum.</title>
        <authorList>
            <person name="Horn F."/>
            <person name="Habel A."/>
            <person name="Scharf D.H."/>
            <person name="Dworschak J."/>
            <person name="Brakhage A.A."/>
            <person name="Guthke R."/>
            <person name="Hertweck C."/>
            <person name="Linde J."/>
        </authorList>
    </citation>
    <scope>NUCLEOTIDE SEQUENCE [LARGE SCALE GENOMIC DNA]</scope>
</reference>
<evidence type="ECO:0000313" key="10">
    <source>
        <dbReference type="Proteomes" id="UP000039046"/>
    </source>
</evidence>
<dbReference type="HOGENOM" id="CLU_505459_0_0_1"/>
<dbReference type="SUPFAM" id="SSF57701">
    <property type="entry name" value="Zn2/Cys6 DNA-binding domain"/>
    <property type="match status" value="1"/>
</dbReference>
<dbReference type="PROSITE" id="PS00463">
    <property type="entry name" value="ZN2_CY6_FUNGAL_1"/>
    <property type="match status" value="1"/>
</dbReference>
<dbReference type="InterPro" id="IPR001138">
    <property type="entry name" value="Zn2Cys6_DnaBD"/>
</dbReference>
<dbReference type="InterPro" id="IPR036864">
    <property type="entry name" value="Zn2-C6_fun-type_DNA-bd_sf"/>
</dbReference>
<organism evidence="9 10">
    <name type="scientific">[Torrubiella] hemipterigena</name>
    <dbReference type="NCBI Taxonomy" id="1531966"/>
    <lineage>
        <taxon>Eukaryota</taxon>
        <taxon>Fungi</taxon>
        <taxon>Dikarya</taxon>
        <taxon>Ascomycota</taxon>
        <taxon>Pezizomycotina</taxon>
        <taxon>Sordariomycetes</taxon>
        <taxon>Hypocreomycetidae</taxon>
        <taxon>Hypocreales</taxon>
        <taxon>Clavicipitaceae</taxon>
        <taxon>Clavicipitaceae incertae sedis</taxon>
        <taxon>'Torrubiella' clade</taxon>
    </lineage>
</organism>
<evidence type="ECO:0000256" key="7">
    <source>
        <dbReference type="SAM" id="MobiDB-lite"/>
    </source>
</evidence>
<evidence type="ECO:0000256" key="1">
    <source>
        <dbReference type="ARBA" id="ARBA00022723"/>
    </source>
</evidence>
<name>A0A0A1T7E5_9HYPO</name>
<dbReference type="PANTHER" id="PTHR36206">
    <property type="entry name" value="ASPERCRYPTIN BIOSYNTHESIS CLUSTER-SPECIFIC TRANSCRIPTION REGULATOR ATNN-RELATED"/>
    <property type="match status" value="1"/>
</dbReference>
<dbReference type="Proteomes" id="UP000039046">
    <property type="component" value="Unassembled WGS sequence"/>
</dbReference>
<keyword evidence="3" id="KW-0805">Transcription regulation</keyword>
<dbReference type="CDD" id="cd00067">
    <property type="entry name" value="GAL4"/>
    <property type="match status" value="1"/>
</dbReference>
<evidence type="ECO:0000256" key="4">
    <source>
        <dbReference type="ARBA" id="ARBA00023125"/>
    </source>
</evidence>
<dbReference type="OrthoDB" id="2943660at2759"/>
<dbReference type="GO" id="GO:0000981">
    <property type="term" value="F:DNA-binding transcription factor activity, RNA polymerase II-specific"/>
    <property type="evidence" value="ECO:0007669"/>
    <property type="project" value="InterPro"/>
</dbReference>
<evidence type="ECO:0000256" key="3">
    <source>
        <dbReference type="ARBA" id="ARBA00023015"/>
    </source>
</evidence>
<proteinExistence type="predicted"/>
<feature type="region of interest" description="Disordered" evidence="7">
    <location>
        <begin position="1"/>
        <end position="29"/>
    </location>
</feature>
<accession>A0A0A1T7E5</accession>
<dbReference type="Pfam" id="PF00172">
    <property type="entry name" value="Zn_clus"/>
    <property type="match status" value="1"/>
</dbReference>
<keyword evidence="10" id="KW-1185">Reference proteome</keyword>
<dbReference type="GO" id="GO:0003677">
    <property type="term" value="F:DNA binding"/>
    <property type="evidence" value="ECO:0007669"/>
    <property type="project" value="UniProtKB-KW"/>
</dbReference>
<feature type="domain" description="Zn(2)-C6 fungal-type" evidence="8">
    <location>
        <begin position="31"/>
        <end position="59"/>
    </location>
</feature>
<dbReference type="EMBL" id="CDHN01000001">
    <property type="protein sequence ID" value="CEJ82080.1"/>
    <property type="molecule type" value="Genomic_DNA"/>
</dbReference>
<keyword evidence="1" id="KW-0479">Metal-binding</keyword>
<gene>
    <name evidence="9" type="ORF">VHEMI02171</name>
</gene>
<dbReference type="InterPro" id="IPR052360">
    <property type="entry name" value="Transcr_Regulatory_Proteins"/>
</dbReference>
<evidence type="ECO:0000313" key="9">
    <source>
        <dbReference type="EMBL" id="CEJ82080.1"/>
    </source>
</evidence>
<protein>
    <recommendedName>
        <fullName evidence="8">Zn(2)-C6 fungal-type domain-containing protein</fullName>
    </recommendedName>
</protein>
<evidence type="ECO:0000259" key="8">
    <source>
        <dbReference type="PROSITE" id="PS50048"/>
    </source>
</evidence>
<sequence>METSPTAESSPSTASDGRPQPRRKMTKSKTGCLTCRRRRVKCDETKPACRRCVALGRVCEGAAYASFNSRQGSGLQLIRPSYEGSELYQSSTQMERNMFFNFRTTTIASFAHILDAWAETLVPSSQVEPSIWYAALAVSSMSVYTGLINEQAVSGQPRLGFEHQYLKVALVNYNKSILRLIDILKQPALDDAAKLSALSTSIMLIAINFIQGEHDEGSRQAASACNLFHQWDVERLLARNVTVAQSHGVINAIEMFDRMVAQHNFGPTKASLRPNAQLISTKHFINTDEIWREYTALMKLITSNALDGSAKAIYTADPSQWEDMPEYHHRLKCDKWYSIWEKKLDHFNHRRTQKLTEDSRVMALEACRYYPECMLNYPMINKAPWRLPSRGDIADVAAYVAFTSEKHCEMEMEDTRNNGHIYQAITFFEVMFMCASMYRNREALQDLIDFLDRTQKIHLPVFLAYSRLRGAMETKEQEGLEQNAIEGCSCAPDQDACHLHQITRVHFDFINSCSCKVTIVNEYEHHQDLPGTQTTISWA</sequence>
<dbReference type="AlphaFoldDB" id="A0A0A1T7E5"/>
<keyword evidence="5" id="KW-0804">Transcription</keyword>
<feature type="compositionally biased region" description="Low complexity" evidence="7">
    <location>
        <begin position="1"/>
        <end position="15"/>
    </location>
</feature>
<keyword evidence="4" id="KW-0238">DNA-binding</keyword>
<dbReference type="PANTHER" id="PTHR36206:SF12">
    <property type="entry name" value="ASPERCRYPTIN BIOSYNTHESIS CLUSTER-SPECIFIC TRANSCRIPTION REGULATOR ATNN-RELATED"/>
    <property type="match status" value="1"/>
</dbReference>
<dbReference type="PROSITE" id="PS50048">
    <property type="entry name" value="ZN2_CY6_FUNGAL_2"/>
    <property type="match status" value="1"/>
</dbReference>
<dbReference type="GO" id="GO:0008270">
    <property type="term" value="F:zinc ion binding"/>
    <property type="evidence" value="ECO:0007669"/>
    <property type="project" value="InterPro"/>
</dbReference>
<keyword evidence="2" id="KW-0862">Zinc</keyword>
<dbReference type="Gene3D" id="4.10.240.10">
    <property type="entry name" value="Zn(2)-C6 fungal-type DNA-binding domain"/>
    <property type="match status" value="1"/>
</dbReference>
<evidence type="ECO:0000256" key="5">
    <source>
        <dbReference type="ARBA" id="ARBA00023163"/>
    </source>
</evidence>
<dbReference type="STRING" id="1531966.A0A0A1T7E5"/>
<evidence type="ECO:0000256" key="2">
    <source>
        <dbReference type="ARBA" id="ARBA00022833"/>
    </source>
</evidence>
<keyword evidence="6" id="KW-0539">Nucleus</keyword>
<evidence type="ECO:0000256" key="6">
    <source>
        <dbReference type="ARBA" id="ARBA00023242"/>
    </source>
</evidence>